<dbReference type="HOGENOM" id="CLU_2006092_0_0_1"/>
<dbReference type="InParanoid" id="K1Q9V4"/>
<dbReference type="AlphaFoldDB" id="K1Q9V4"/>
<dbReference type="EMBL" id="JH818653">
    <property type="protein sequence ID" value="EKC25600.1"/>
    <property type="molecule type" value="Genomic_DNA"/>
</dbReference>
<gene>
    <name evidence="1" type="ORF">CGI_10010384</name>
</gene>
<protein>
    <submittedName>
        <fullName evidence="1">Uncharacterized protein</fullName>
    </submittedName>
</protein>
<proteinExistence type="predicted"/>
<organism evidence="1">
    <name type="scientific">Magallana gigas</name>
    <name type="common">Pacific oyster</name>
    <name type="synonym">Crassostrea gigas</name>
    <dbReference type="NCBI Taxonomy" id="29159"/>
    <lineage>
        <taxon>Eukaryota</taxon>
        <taxon>Metazoa</taxon>
        <taxon>Spiralia</taxon>
        <taxon>Lophotrochozoa</taxon>
        <taxon>Mollusca</taxon>
        <taxon>Bivalvia</taxon>
        <taxon>Autobranchia</taxon>
        <taxon>Pteriomorphia</taxon>
        <taxon>Ostreida</taxon>
        <taxon>Ostreoidea</taxon>
        <taxon>Ostreidae</taxon>
        <taxon>Magallana</taxon>
    </lineage>
</organism>
<name>K1Q9V4_MAGGI</name>
<sequence length="124" mass="13477">MCDTYVISQNAKNSRESNNHSPDDTIQRGSAITAGCEMVNAGDWVEYGTPGENESCGVFKEGVIVLPTRGPTKMMTIIQKATECSTGCDSLGCPKLHLENEVVAIHTSKVIKRLNVMRDCLSEL</sequence>
<evidence type="ECO:0000313" key="1">
    <source>
        <dbReference type="EMBL" id="EKC25600.1"/>
    </source>
</evidence>
<accession>K1Q9V4</accession>
<reference evidence="1" key="1">
    <citation type="journal article" date="2012" name="Nature">
        <title>The oyster genome reveals stress adaptation and complexity of shell formation.</title>
        <authorList>
            <person name="Zhang G."/>
            <person name="Fang X."/>
            <person name="Guo X."/>
            <person name="Li L."/>
            <person name="Luo R."/>
            <person name="Xu F."/>
            <person name="Yang P."/>
            <person name="Zhang L."/>
            <person name="Wang X."/>
            <person name="Qi H."/>
            <person name="Xiong Z."/>
            <person name="Que H."/>
            <person name="Xie Y."/>
            <person name="Holland P.W."/>
            <person name="Paps J."/>
            <person name="Zhu Y."/>
            <person name="Wu F."/>
            <person name="Chen Y."/>
            <person name="Wang J."/>
            <person name="Peng C."/>
            <person name="Meng J."/>
            <person name="Yang L."/>
            <person name="Liu J."/>
            <person name="Wen B."/>
            <person name="Zhang N."/>
            <person name="Huang Z."/>
            <person name="Zhu Q."/>
            <person name="Feng Y."/>
            <person name="Mount A."/>
            <person name="Hedgecock D."/>
            <person name="Xu Z."/>
            <person name="Liu Y."/>
            <person name="Domazet-Loso T."/>
            <person name="Du Y."/>
            <person name="Sun X."/>
            <person name="Zhang S."/>
            <person name="Liu B."/>
            <person name="Cheng P."/>
            <person name="Jiang X."/>
            <person name="Li J."/>
            <person name="Fan D."/>
            <person name="Wang W."/>
            <person name="Fu W."/>
            <person name="Wang T."/>
            <person name="Wang B."/>
            <person name="Zhang J."/>
            <person name="Peng Z."/>
            <person name="Li Y."/>
            <person name="Li N."/>
            <person name="Wang J."/>
            <person name="Chen M."/>
            <person name="He Y."/>
            <person name="Tan F."/>
            <person name="Song X."/>
            <person name="Zheng Q."/>
            <person name="Huang R."/>
            <person name="Yang H."/>
            <person name="Du X."/>
            <person name="Chen L."/>
            <person name="Yang M."/>
            <person name="Gaffney P.M."/>
            <person name="Wang S."/>
            <person name="Luo L."/>
            <person name="She Z."/>
            <person name="Ming Y."/>
            <person name="Huang W."/>
            <person name="Zhang S."/>
            <person name="Huang B."/>
            <person name="Zhang Y."/>
            <person name="Qu T."/>
            <person name="Ni P."/>
            <person name="Miao G."/>
            <person name="Wang J."/>
            <person name="Wang Q."/>
            <person name="Steinberg C.E."/>
            <person name="Wang H."/>
            <person name="Li N."/>
            <person name="Qian L."/>
            <person name="Zhang G."/>
            <person name="Li Y."/>
            <person name="Yang H."/>
            <person name="Liu X."/>
            <person name="Wang J."/>
            <person name="Yin Y."/>
            <person name="Wang J."/>
        </authorList>
    </citation>
    <scope>NUCLEOTIDE SEQUENCE [LARGE SCALE GENOMIC DNA]</scope>
    <source>
        <strain evidence="1">05x7-T-G4-1.051#20</strain>
    </source>
</reference>